<dbReference type="Pfam" id="PF00246">
    <property type="entry name" value="Peptidase_M14"/>
    <property type="match status" value="1"/>
</dbReference>
<dbReference type="GO" id="GO:0008270">
    <property type="term" value="F:zinc ion binding"/>
    <property type="evidence" value="ECO:0007669"/>
    <property type="project" value="InterPro"/>
</dbReference>
<protein>
    <submittedName>
        <fullName evidence="5">Zinc carboxypeptidase</fullName>
    </submittedName>
</protein>
<dbReference type="PANTHER" id="PTHR11705">
    <property type="entry name" value="PROTEASE FAMILY M14 CARBOXYPEPTIDASE A,B"/>
    <property type="match status" value="1"/>
</dbReference>
<dbReference type="STRING" id="343013.SAMN04489707_10686"/>
<reference evidence="5 6" key="1">
    <citation type="submission" date="2016-10" db="EMBL/GenBank/DDBJ databases">
        <authorList>
            <person name="de Groot N.N."/>
        </authorList>
    </citation>
    <scope>NUCLEOTIDE SEQUENCE [LARGE SCALE GENOMIC DNA]</scope>
    <source>
        <strain evidence="5 6">R-24608</strain>
    </source>
</reference>
<keyword evidence="5" id="KW-0121">Carboxypeptidase</keyword>
<dbReference type="Gene3D" id="3.40.630.10">
    <property type="entry name" value="Zn peptidases"/>
    <property type="match status" value="1"/>
</dbReference>
<name>A0A1I7KRR3_9BURK</name>
<dbReference type="GO" id="GO:0006508">
    <property type="term" value="P:proteolysis"/>
    <property type="evidence" value="ECO:0007669"/>
    <property type="project" value="InterPro"/>
</dbReference>
<evidence type="ECO:0000313" key="5">
    <source>
        <dbReference type="EMBL" id="SFV00143.1"/>
    </source>
</evidence>
<comment type="similarity">
    <text evidence="2 3">Belongs to the peptidase M14 family.</text>
</comment>
<evidence type="ECO:0000313" key="6">
    <source>
        <dbReference type="Proteomes" id="UP000183656"/>
    </source>
</evidence>
<gene>
    <name evidence="5" type="ORF">SAMN04489707_10686</name>
</gene>
<comment type="cofactor">
    <cofactor evidence="1">
        <name>Zn(2+)</name>
        <dbReference type="ChEBI" id="CHEBI:29105"/>
    </cofactor>
</comment>
<dbReference type="Proteomes" id="UP000183656">
    <property type="component" value="Unassembled WGS sequence"/>
</dbReference>
<dbReference type="InterPro" id="IPR000834">
    <property type="entry name" value="Peptidase_M14"/>
</dbReference>
<dbReference type="PANTHER" id="PTHR11705:SF119">
    <property type="entry name" value="OS02G0119300 PROTEIN"/>
    <property type="match status" value="1"/>
</dbReference>
<feature type="domain" description="Peptidase M14" evidence="4">
    <location>
        <begin position="74"/>
        <end position="333"/>
    </location>
</feature>
<evidence type="ECO:0000256" key="2">
    <source>
        <dbReference type="ARBA" id="ARBA00005988"/>
    </source>
</evidence>
<comment type="caution">
    <text evidence="3">Lacks conserved residue(s) required for the propagation of feature annotation.</text>
</comment>
<evidence type="ECO:0000256" key="3">
    <source>
        <dbReference type="PROSITE-ProRule" id="PRU01379"/>
    </source>
</evidence>
<keyword evidence="6" id="KW-1185">Reference proteome</keyword>
<evidence type="ECO:0000256" key="1">
    <source>
        <dbReference type="ARBA" id="ARBA00001947"/>
    </source>
</evidence>
<dbReference type="SUPFAM" id="SSF53187">
    <property type="entry name" value="Zn-dependent exopeptidases"/>
    <property type="match status" value="1"/>
</dbReference>
<dbReference type="GO" id="GO:0004181">
    <property type="term" value="F:metallocarboxypeptidase activity"/>
    <property type="evidence" value="ECO:0007669"/>
    <property type="project" value="InterPro"/>
</dbReference>
<keyword evidence="5" id="KW-0645">Protease</keyword>
<accession>A0A1I7KRR3</accession>
<dbReference type="SMART" id="SM00631">
    <property type="entry name" value="Zn_pept"/>
    <property type="match status" value="1"/>
</dbReference>
<sequence>MSGVSGVTVEARTEGAGRERAINYYRPPPLGALPRGLQPFPTVHLSRVPFCALRPVRVLAQGALALVCATAQAAPAPPPSACAQWLHRLPGVQAKQCAAAQLTPSGGHSQQGRPLFWRDVQPTGNAPTPLRVLVVGAMHGDELTSASLALHWIALAEKARRPVHWRFIPVLNPDGLLARRPTRVNARGVDLNRNFRTPGWEHDAPLYWEKRTRKDPRRWPGPAPLSEPESQFLHTQLESFRPQLVVSIHAPYGVLDFDGPHEPPQRLGHLRLDRVGVFPGSLGHYGGVQQGMPVVTIELDHAQRMPRDAEVRSMWNDLLRWIDTRLIPPTRKN</sequence>
<keyword evidence="5" id="KW-0378">Hydrolase</keyword>
<organism evidence="5 6">
    <name type="scientific">Paenacidovorax caeni</name>
    <dbReference type="NCBI Taxonomy" id="343013"/>
    <lineage>
        <taxon>Bacteria</taxon>
        <taxon>Pseudomonadati</taxon>
        <taxon>Pseudomonadota</taxon>
        <taxon>Betaproteobacteria</taxon>
        <taxon>Burkholderiales</taxon>
        <taxon>Comamonadaceae</taxon>
        <taxon>Paenacidovorax</taxon>
    </lineage>
</organism>
<dbReference type="EMBL" id="FPBX01000068">
    <property type="protein sequence ID" value="SFV00143.1"/>
    <property type="molecule type" value="Genomic_DNA"/>
</dbReference>
<dbReference type="PROSITE" id="PS52035">
    <property type="entry name" value="PEPTIDASE_M14"/>
    <property type="match status" value="1"/>
</dbReference>
<proteinExistence type="inferred from homology"/>
<evidence type="ECO:0000259" key="4">
    <source>
        <dbReference type="PROSITE" id="PS52035"/>
    </source>
</evidence>
<dbReference type="AlphaFoldDB" id="A0A1I7KRR3"/>
<dbReference type="GO" id="GO:0005615">
    <property type="term" value="C:extracellular space"/>
    <property type="evidence" value="ECO:0007669"/>
    <property type="project" value="TreeGrafter"/>
</dbReference>